<comment type="subcellular location">
    <subcellularLocation>
        <location evidence="1">Membrane</location>
        <topology evidence="1">Multi-pass membrane protein</topology>
    </subcellularLocation>
</comment>
<dbReference type="Proteomes" id="UP000607397">
    <property type="component" value="Unassembled WGS sequence"/>
</dbReference>
<evidence type="ECO:0000256" key="6">
    <source>
        <dbReference type="SAM" id="Phobius"/>
    </source>
</evidence>
<keyword evidence="4 6" id="KW-1133">Transmembrane helix</keyword>
<name>A0A8K2A7N7_9CYAN</name>
<keyword evidence="3 6" id="KW-0812">Transmembrane</keyword>
<dbReference type="InterPro" id="IPR005691">
    <property type="entry name" value="Tic20"/>
</dbReference>
<dbReference type="Pfam" id="PF16166">
    <property type="entry name" value="TIC20"/>
    <property type="match status" value="1"/>
</dbReference>
<comment type="caution">
    <text evidence="7">The sequence shown here is derived from an EMBL/GenBank/DDBJ whole genome shotgun (WGS) entry which is preliminary data.</text>
</comment>
<proteinExistence type="inferred from homology"/>
<evidence type="ECO:0008006" key="9">
    <source>
        <dbReference type="Google" id="ProtNLM"/>
    </source>
</evidence>
<keyword evidence="5 6" id="KW-0472">Membrane</keyword>
<keyword evidence="8" id="KW-1185">Reference proteome</keyword>
<dbReference type="RefSeq" id="WP_161825579.1">
    <property type="nucleotide sequence ID" value="NZ_WVIC01000021.1"/>
</dbReference>
<dbReference type="GO" id="GO:0016020">
    <property type="term" value="C:membrane"/>
    <property type="evidence" value="ECO:0007669"/>
    <property type="project" value="UniProtKB-SubCell"/>
</dbReference>
<dbReference type="PANTHER" id="PTHR33510:SF5">
    <property type="entry name" value="PROTEIN TIC 20-II, CHLOROPLASTIC"/>
    <property type="match status" value="1"/>
</dbReference>
<evidence type="ECO:0000256" key="5">
    <source>
        <dbReference type="ARBA" id="ARBA00023136"/>
    </source>
</evidence>
<sequence length="157" mass="17761">MNWRGTTTVRDRIFSGLPYLLPLLDSLFFAQSFFHLFPQLTFLFVPLLPVLALYSIPFASLILFFGLFLLVVRNERIPHIIRFNTMQALLVDIVLILCRLILQLVGGVSGFAFILKTVSTSIFLGVAAIFVYGVVQSLRGRYAEIPTLSDAVYMQVR</sequence>
<reference evidence="7" key="1">
    <citation type="submission" date="2019-12" db="EMBL/GenBank/DDBJ databases">
        <title>High-Quality draft genome sequences of three cyanobacteria isolated from the limestone walls of the Old Cathedral of Coimbra.</title>
        <authorList>
            <person name="Tiago I."/>
            <person name="Soares F."/>
            <person name="Portugal A."/>
        </authorList>
    </citation>
    <scope>NUCLEOTIDE SEQUENCE [LARGE SCALE GENOMIC DNA]</scope>
    <source>
        <strain evidence="7">C</strain>
    </source>
</reference>
<evidence type="ECO:0000256" key="1">
    <source>
        <dbReference type="ARBA" id="ARBA00004141"/>
    </source>
</evidence>
<organism evidence="7 8">
    <name type="scientific">Petrachloros mirabilis ULC683</name>
    <dbReference type="NCBI Taxonomy" id="2781853"/>
    <lineage>
        <taxon>Bacteria</taxon>
        <taxon>Bacillati</taxon>
        <taxon>Cyanobacteriota</taxon>
        <taxon>Cyanophyceae</taxon>
        <taxon>Synechococcales</taxon>
        <taxon>Petrachlorosaceae</taxon>
        <taxon>Petrachloros</taxon>
        <taxon>Petrachloros mirabilis</taxon>
    </lineage>
</organism>
<evidence type="ECO:0000313" key="8">
    <source>
        <dbReference type="Proteomes" id="UP000607397"/>
    </source>
</evidence>
<feature type="transmembrane region" description="Helical" evidence="6">
    <location>
        <begin position="20"/>
        <end position="45"/>
    </location>
</feature>
<accession>A0A8K2A7N7</accession>
<feature type="transmembrane region" description="Helical" evidence="6">
    <location>
        <begin position="111"/>
        <end position="135"/>
    </location>
</feature>
<feature type="transmembrane region" description="Helical" evidence="6">
    <location>
        <begin position="51"/>
        <end position="72"/>
    </location>
</feature>
<dbReference type="EMBL" id="WVIC01000021">
    <property type="protein sequence ID" value="NCJ07101.1"/>
    <property type="molecule type" value="Genomic_DNA"/>
</dbReference>
<feature type="transmembrane region" description="Helical" evidence="6">
    <location>
        <begin position="84"/>
        <end position="105"/>
    </location>
</feature>
<evidence type="ECO:0000256" key="4">
    <source>
        <dbReference type="ARBA" id="ARBA00022989"/>
    </source>
</evidence>
<protein>
    <recommendedName>
        <fullName evidence="9">Tic20 family protein Ycf60</fullName>
    </recommendedName>
</protein>
<evidence type="ECO:0000313" key="7">
    <source>
        <dbReference type="EMBL" id="NCJ07101.1"/>
    </source>
</evidence>
<dbReference type="PANTHER" id="PTHR33510">
    <property type="entry name" value="PROTEIN TIC 20-II, CHLOROPLASTIC"/>
    <property type="match status" value="1"/>
</dbReference>
<evidence type="ECO:0000256" key="3">
    <source>
        <dbReference type="ARBA" id="ARBA00022692"/>
    </source>
</evidence>
<evidence type="ECO:0000256" key="2">
    <source>
        <dbReference type="ARBA" id="ARBA00009596"/>
    </source>
</evidence>
<gene>
    <name evidence="7" type="ORF">GS597_11395</name>
</gene>
<dbReference type="AlphaFoldDB" id="A0A8K2A7N7"/>
<comment type="similarity">
    <text evidence="2">Belongs to the Tic20 family.</text>
</comment>